<proteinExistence type="predicted"/>
<protein>
    <submittedName>
        <fullName evidence="1">Heat shock transcription factor</fullName>
    </submittedName>
</protein>
<sequence>MAISRRTNNINRHLSVPGFLNKLYNMVDESNSNDLIRWSDDGETFIVTRHEEFAKQVLPRFFKHSNFSSFVRQLNMYGFHKVPHLQQGVLQADTPDAESWEFSNPNFQRDQPDLLHYVKRKRASKNGDAPGRSPGQRGGVSDQDLDQLQGSSLQAILEEIKSIKDHQMTISSDFKRLQQDNTALWNEVTAARQQYTHQQETIDKILKFLASIFSNERRVADFLPQKRRLIADSVDANRSSDDSYGNNLGSSRLQEQHPGQRQQSPLRGNGNAFSDALENNLTQRFRELSSITEGKSMFTPFVLCATTDIPAPNFAAHSLLRLAEEQAQSLSTKESLPSQTTPAVGPKQHQSRESYSELNSPGRSSLIRSPAERPRRPRKTVEDLQRDIESLDSSIESITRYISDVIEPNIPKKRKSSQGQMSPSRLSSASPALAPGATVGPRLSSPPKLDLPLPSSSVMFGASGLASPTRGGTTSLITQPPGINTSNFTPDQLEILQQLWHAMQSFNTNEAASVTPLSAATPSAGVTTTNGTNGLYHQQQLIAPLTSGAIANNIADPANYLIDWTTSTHPQLAGSTMASEIHDFGPIAGGIDQFATTTTDIAHAAAAVVASAPQTSVAATVTPTSVTISQEELPRSNLDARSSQLVAMDLAPFVAPEIAVPVPLTVGPLLTTSGTSTDLLPTASTQDPTTTVTTVADSSMIPTAVLVSDSEVDDKNNNPR</sequence>
<name>A0ACC1HW35_9FUNG</name>
<comment type="caution">
    <text evidence="1">The sequence shown here is derived from an EMBL/GenBank/DDBJ whole genome shotgun (WGS) entry which is preliminary data.</text>
</comment>
<dbReference type="EMBL" id="JAMZIH010000135">
    <property type="protein sequence ID" value="KAJ1679876.1"/>
    <property type="molecule type" value="Genomic_DNA"/>
</dbReference>
<dbReference type="Proteomes" id="UP001145114">
    <property type="component" value="Unassembled WGS sequence"/>
</dbReference>
<reference evidence="1" key="1">
    <citation type="submission" date="2022-06" db="EMBL/GenBank/DDBJ databases">
        <title>Phylogenomic reconstructions and comparative analyses of Kickxellomycotina fungi.</title>
        <authorList>
            <person name="Reynolds N.K."/>
            <person name="Stajich J.E."/>
            <person name="Barry K."/>
            <person name="Grigoriev I.V."/>
            <person name="Crous P."/>
            <person name="Smith M.E."/>
        </authorList>
    </citation>
    <scope>NUCLEOTIDE SEQUENCE</scope>
    <source>
        <strain evidence="1">RSA 2271</strain>
    </source>
</reference>
<gene>
    <name evidence="1" type="primary">CTA8</name>
    <name evidence="1" type="ORF">EV182_001138</name>
</gene>
<keyword evidence="2" id="KW-1185">Reference proteome</keyword>
<organism evidence="1 2">
    <name type="scientific">Spiromyces aspiralis</name>
    <dbReference type="NCBI Taxonomy" id="68401"/>
    <lineage>
        <taxon>Eukaryota</taxon>
        <taxon>Fungi</taxon>
        <taxon>Fungi incertae sedis</taxon>
        <taxon>Zoopagomycota</taxon>
        <taxon>Kickxellomycotina</taxon>
        <taxon>Kickxellomycetes</taxon>
        <taxon>Kickxellales</taxon>
        <taxon>Kickxellaceae</taxon>
        <taxon>Spiromyces</taxon>
    </lineage>
</organism>
<keyword evidence="1" id="KW-0346">Stress response</keyword>
<accession>A0ACC1HW35</accession>
<evidence type="ECO:0000313" key="2">
    <source>
        <dbReference type="Proteomes" id="UP001145114"/>
    </source>
</evidence>
<evidence type="ECO:0000313" key="1">
    <source>
        <dbReference type="EMBL" id="KAJ1679876.1"/>
    </source>
</evidence>